<feature type="region of interest" description="Disordered" evidence="2">
    <location>
        <begin position="839"/>
        <end position="885"/>
    </location>
</feature>
<name>A0A250XFP0_9CHLO</name>
<feature type="domain" description="Fibronectin type-III" evidence="4">
    <location>
        <begin position="794"/>
        <end position="890"/>
    </location>
</feature>
<keyword evidence="3" id="KW-0472">Membrane</keyword>
<dbReference type="EMBL" id="BEGY01000072">
    <property type="protein sequence ID" value="GAX81898.1"/>
    <property type="molecule type" value="Genomic_DNA"/>
</dbReference>
<dbReference type="PANTHER" id="PTHR13817">
    <property type="entry name" value="TITIN"/>
    <property type="match status" value="1"/>
</dbReference>
<dbReference type="SMART" id="SM00060">
    <property type="entry name" value="FN3"/>
    <property type="match status" value="9"/>
</dbReference>
<dbReference type="InterPro" id="IPR003961">
    <property type="entry name" value="FN3_dom"/>
</dbReference>
<evidence type="ECO:0000259" key="4">
    <source>
        <dbReference type="PROSITE" id="PS50853"/>
    </source>
</evidence>
<feature type="domain" description="Fibronectin type-III" evidence="4">
    <location>
        <begin position="256"/>
        <end position="347"/>
    </location>
</feature>
<dbReference type="PROSITE" id="PS50853">
    <property type="entry name" value="FN3"/>
    <property type="match status" value="8"/>
</dbReference>
<sequence length="1222" mass="129179">MKSRQQTAFQTVNQDHLEVAPAIVAVQLKSLVVDIYEVKEYHACARWEPLPLPHEVTGSGCEMLYSLEIFEKDGTAKNKTGVKDSEKWKVVYSGPNTQFQIVELRPGRIYSARVFVSLKFTEEESTRFQVLCDSSPVSSFTTVAAAPSQPSPPTLASRERKALKLKWTPSEEPGGYEDLQYQLLCSPAPSDMDTQSLLVDDEGFVIVYTGMEKSAKVSKLVPGSRYTFKLKAFNSVGMSPVSRSSMMYTQATVPSMPEAPLAQSSSATSITLQWRTPHDNGSPVTSYRLERDDGSGGEYQLVYAGPAFSATATGLRSGLRYSFRLLAENDEGKSMWSACTTTTTEAVAPSSPTQVTVVGTTQNSATISWHPPDDNGGSVVAVYEVELQAKSSAAVEHMGKEWLHIFQGEATACTINSLRPGCTYRARVRASNGVGPGLFSVPVDVCSAPDVPDTPDPPTPEAVESRFLGIAWRAPTHNGGSKISYFTLQVAQSAPCVCGDCQHGELLQVQPCSAALESSSVQMNFSGDVNSAEIRDLLPGTPYFFRVCANNSLGVGGWSDWQRLLTLPETPGMPPEVHAAATGSTSILVSWSEPESNGASISFYCLEMARCRLNSVKDAATSDGSSDEYDVAEWTSLYDGPALAFEAKGLLPASQYMFRVAASNSAGAGAWSENVSMRTAPASPGSVEVLEAARESSSEIRLSWQPPAEDHGSPVTSYTVEMATCGSNRKGSSSSSAALSWCLVYSGENRSCLAGSLLPGREYQFRIRAVNSCGQGPASSRPARATTLPAPPTPPLRLQCTQRTSCQLKMKWEAPDQDYGAPVTSYQLELGTLAVQQADMASADGSEKDQQLHLSGSSNAATESVSHRPGSLSSCRSSSSMSSLAPTGNISWCTAYSGRELTVRIGDLLPASRYWVRVQAISAAGVGRYCEEVQVTTLRAPPGPPEGIQVLRSGLASITESSTAAAAGTAWVEVFWQPPHQKSLCASPASYEVAAHSVVRRSSMDGTTAASTSASVSLQPVVRLILSKSAQECKLEGLVPGTAYVLRLRSVGAEGAGHSVWSEDVVFHTSGQRAGSVAASLATSGSPSVNSKGGQGTKKGKRGAVLLSSVLMNSVCSSSAVGSDDGVSTASPAASVPSSGTGSGTAAGASRSRKAAAMSGSTKKILAAAAAPAAASRPPAAKHKTLTQMVVPKWVRQNRATVMIVVMLCVFLGGWIQFALTS</sequence>
<dbReference type="Pfam" id="PF00041">
    <property type="entry name" value="fn3"/>
    <property type="match status" value="7"/>
</dbReference>
<keyword evidence="3" id="KW-1133">Transmembrane helix</keyword>
<dbReference type="Proteomes" id="UP000232323">
    <property type="component" value="Unassembled WGS sequence"/>
</dbReference>
<evidence type="ECO:0000256" key="1">
    <source>
        <dbReference type="ARBA" id="ARBA00022737"/>
    </source>
</evidence>
<proteinExistence type="predicted"/>
<protein>
    <recommendedName>
        <fullName evidence="4">Fibronectin type-III domain-containing protein</fullName>
    </recommendedName>
</protein>
<accession>A0A250XFP0</accession>
<comment type="caution">
    <text evidence="5">The sequence shown here is derived from an EMBL/GenBank/DDBJ whole genome shotgun (WGS) entry which is preliminary data.</text>
</comment>
<evidence type="ECO:0000313" key="5">
    <source>
        <dbReference type="EMBL" id="GAX81898.1"/>
    </source>
</evidence>
<dbReference type="InterPro" id="IPR013783">
    <property type="entry name" value="Ig-like_fold"/>
</dbReference>
<feature type="domain" description="Fibronectin type-III" evidence="4">
    <location>
        <begin position="454"/>
        <end position="569"/>
    </location>
</feature>
<dbReference type="PANTHER" id="PTHR13817:SF73">
    <property type="entry name" value="FIBRONECTIN TYPE-III DOMAIN-CONTAINING PROTEIN"/>
    <property type="match status" value="1"/>
</dbReference>
<reference evidence="5 6" key="1">
    <citation type="submission" date="2017-08" db="EMBL/GenBank/DDBJ databases">
        <title>Acidophilic green algal genome provides insights into adaptation to an acidic environment.</title>
        <authorList>
            <person name="Hirooka S."/>
            <person name="Hirose Y."/>
            <person name="Kanesaki Y."/>
            <person name="Higuchi S."/>
            <person name="Fujiwara T."/>
            <person name="Onuma R."/>
            <person name="Era A."/>
            <person name="Ohbayashi R."/>
            <person name="Uzuka A."/>
            <person name="Nozaki H."/>
            <person name="Yoshikawa H."/>
            <person name="Miyagishima S.Y."/>
        </authorList>
    </citation>
    <scope>NUCLEOTIDE SEQUENCE [LARGE SCALE GENOMIC DNA]</scope>
    <source>
        <strain evidence="5 6">NIES-2499</strain>
    </source>
</reference>
<keyword evidence="1" id="KW-0677">Repeat</keyword>
<feature type="domain" description="Fibronectin type-III" evidence="4">
    <location>
        <begin position="149"/>
        <end position="252"/>
    </location>
</feature>
<dbReference type="SUPFAM" id="SSF49265">
    <property type="entry name" value="Fibronectin type III"/>
    <property type="match status" value="6"/>
</dbReference>
<feature type="transmembrane region" description="Helical" evidence="3">
    <location>
        <begin position="1200"/>
        <end position="1220"/>
    </location>
</feature>
<dbReference type="AlphaFoldDB" id="A0A250XFP0"/>
<feature type="domain" description="Fibronectin type-III" evidence="4">
    <location>
        <begin position="573"/>
        <end position="682"/>
    </location>
</feature>
<evidence type="ECO:0000256" key="2">
    <source>
        <dbReference type="SAM" id="MobiDB-lite"/>
    </source>
</evidence>
<dbReference type="STRING" id="1157962.A0A250XFP0"/>
<evidence type="ECO:0000313" key="6">
    <source>
        <dbReference type="Proteomes" id="UP000232323"/>
    </source>
</evidence>
<dbReference type="Gene3D" id="2.60.40.10">
    <property type="entry name" value="Immunoglobulins"/>
    <property type="match status" value="9"/>
</dbReference>
<feature type="domain" description="Fibronectin type-III" evidence="4">
    <location>
        <begin position="348"/>
        <end position="450"/>
    </location>
</feature>
<keyword evidence="6" id="KW-1185">Reference proteome</keyword>
<feature type="region of interest" description="Disordered" evidence="2">
    <location>
        <begin position="1078"/>
        <end position="1100"/>
    </location>
</feature>
<feature type="region of interest" description="Disordered" evidence="2">
    <location>
        <begin position="1127"/>
        <end position="1154"/>
    </location>
</feature>
<keyword evidence="3" id="KW-0812">Transmembrane</keyword>
<gene>
    <name evidence="5" type="ORF">CEUSTIGMA_g9326.t1</name>
</gene>
<feature type="compositionally biased region" description="Polar residues" evidence="2">
    <location>
        <begin position="852"/>
        <end position="864"/>
    </location>
</feature>
<dbReference type="InterPro" id="IPR036116">
    <property type="entry name" value="FN3_sf"/>
</dbReference>
<feature type="region of interest" description="Disordered" evidence="2">
    <location>
        <begin position="774"/>
        <end position="797"/>
    </location>
</feature>
<feature type="compositionally biased region" description="Polar residues" evidence="2">
    <location>
        <begin position="1081"/>
        <end position="1091"/>
    </location>
</feature>
<dbReference type="CDD" id="cd00063">
    <property type="entry name" value="FN3"/>
    <property type="match status" value="8"/>
</dbReference>
<evidence type="ECO:0000256" key="3">
    <source>
        <dbReference type="SAM" id="Phobius"/>
    </source>
</evidence>
<dbReference type="InterPro" id="IPR050964">
    <property type="entry name" value="Striated_Muscle_Regulatory"/>
</dbReference>
<organism evidence="5 6">
    <name type="scientific">Chlamydomonas eustigma</name>
    <dbReference type="NCBI Taxonomy" id="1157962"/>
    <lineage>
        <taxon>Eukaryota</taxon>
        <taxon>Viridiplantae</taxon>
        <taxon>Chlorophyta</taxon>
        <taxon>core chlorophytes</taxon>
        <taxon>Chlorophyceae</taxon>
        <taxon>CS clade</taxon>
        <taxon>Chlamydomonadales</taxon>
        <taxon>Chlamydomonadaceae</taxon>
        <taxon>Chlamydomonas</taxon>
    </lineage>
</organism>
<dbReference type="OrthoDB" id="443915at2759"/>
<dbReference type="PRINTS" id="PR00014">
    <property type="entry name" value="FNTYPEIII"/>
</dbReference>
<feature type="domain" description="Fibronectin type-III" evidence="4">
    <location>
        <begin position="683"/>
        <end position="790"/>
    </location>
</feature>
<feature type="compositionally biased region" description="Low complexity" evidence="2">
    <location>
        <begin position="871"/>
        <end position="883"/>
    </location>
</feature>
<feature type="domain" description="Fibronectin type-III" evidence="4">
    <location>
        <begin position="958"/>
        <end position="1072"/>
    </location>
</feature>